<keyword evidence="1" id="KW-0479">Metal-binding</keyword>
<evidence type="ECO:0000256" key="3">
    <source>
        <dbReference type="ARBA" id="ARBA00022833"/>
    </source>
</evidence>
<comment type="caution">
    <text evidence="7">The sequence shown here is derived from an EMBL/GenBank/DDBJ whole genome shotgun (WGS) entry which is preliminary data.</text>
</comment>
<gene>
    <name evidence="7" type="ORF">Ahy_A05g025450</name>
</gene>
<dbReference type="GO" id="GO:0008270">
    <property type="term" value="F:zinc ion binding"/>
    <property type="evidence" value="ECO:0007669"/>
    <property type="project" value="UniProtKB-KW"/>
</dbReference>
<reference evidence="7 8" key="1">
    <citation type="submission" date="2019-01" db="EMBL/GenBank/DDBJ databases">
        <title>Sequencing of cultivated peanut Arachis hypogaea provides insights into genome evolution and oil improvement.</title>
        <authorList>
            <person name="Chen X."/>
        </authorList>
    </citation>
    <scope>NUCLEOTIDE SEQUENCE [LARGE SCALE GENOMIC DNA]</scope>
    <source>
        <strain evidence="8">cv. Fuhuasheng</strain>
        <tissue evidence="7">Leaves</tissue>
    </source>
</reference>
<dbReference type="PANTHER" id="PTHR34396:SF27">
    <property type="entry name" value="OS08G0208700 PROTEIN"/>
    <property type="match status" value="1"/>
</dbReference>
<dbReference type="PANTHER" id="PTHR34396">
    <property type="entry name" value="OS03G0264950 PROTEIN-RELATED"/>
    <property type="match status" value="1"/>
</dbReference>
<name>A0A445D8R4_ARAHY</name>
<proteinExistence type="predicted"/>
<dbReference type="SUPFAM" id="SSF57667">
    <property type="entry name" value="beta-beta-alpha zinc fingers"/>
    <property type="match status" value="1"/>
</dbReference>
<dbReference type="GO" id="GO:0006357">
    <property type="term" value="P:regulation of transcription by RNA polymerase II"/>
    <property type="evidence" value="ECO:0007669"/>
    <property type="project" value="TreeGrafter"/>
</dbReference>
<feature type="compositionally biased region" description="Low complexity" evidence="5">
    <location>
        <begin position="38"/>
        <end position="54"/>
    </location>
</feature>
<dbReference type="GO" id="GO:1990837">
    <property type="term" value="F:sequence-specific double-stranded DNA binding"/>
    <property type="evidence" value="ECO:0007669"/>
    <property type="project" value="TreeGrafter"/>
</dbReference>
<evidence type="ECO:0000256" key="5">
    <source>
        <dbReference type="SAM" id="MobiDB-lite"/>
    </source>
</evidence>
<dbReference type="InterPro" id="IPR036236">
    <property type="entry name" value="Znf_C2H2_sf"/>
</dbReference>
<feature type="compositionally biased region" description="Low complexity" evidence="5">
    <location>
        <begin position="86"/>
        <end position="113"/>
    </location>
</feature>
<dbReference type="InterPro" id="IPR053031">
    <property type="entry name" value="Cuticle_assoc_protein"/>
</dbReference>
<feature type="domain" description="BED-type" evidence="6">
    <location>
        <begin position="154"/>
        <end position="210"/>
    </location>
</feature>
<dbReference type="AlphaFoldDB" id="A0A445D8R4"/>
<dbReference type="GO" id="GO:0005634">
    <property type="term" value="C:nucleus"/>
    <property type="evidence" value="ECO:0007669"/>
    <property type="project" value="TreeGrafter"/>
</dbReference>
<keyword evidence="8" id="KW-1185">Reference proteome</keyword>
<keyword evidence="2 4" id="KW-0863">Zinc-finger</keyword>
<protein>
    <recommendedName>
        <fullName evidence="6">BED-type domain-containing protein</fullName>
    </recommendedName>
</protein>
<dbReference type="Proteomes" id="UP000289738">
    <property type="component" value="Chromosome A05"/>
</dbReference>
<dbReference type="Pfam" id="PF02892">
    <property type="entry name" value="zf-BED"/>
    <property type="match status" value="1"/>
</dbReference>
<dbReference type="PROSITE" id="PS50808">
    <property type="entry name" value="ZF_BED"/>
    <property type="match status" value="1"/>
</dbReference>
<keyword evidence="3" id="KW-0862">Zinc</keyword>
<feature type="compositionally biased region" description="Basic and acidic residues" evidence="5">
    <location>
        <begin position="159"/>
        <end position="170"/>
    </location>
</feature>
<dbReference type="STRING" id="3818.A0A445D8R4"/>
<organism evidence="7 8">
    <name type="scientific">Arachis hypogaea</name>
    <name type="common">Peanut</name>
    <dbReference type="NCBI Taxonomy" id="3818"/>
    <lineage>
        <taxon>Eukaryota</taxon>
        <taxon>Viridiplantae</taxon>
        <taxon>Streptophyta</taxon>
        <taxon>Embryophyta</taxon>
        <taxon>Tracheophyta</taxon>
        <taxon>Spermatophyta</taxon>
        <taxon>Magnoliopsida</taxon>
        <taxon>eudicotyledons</taxon>
        <taxon>Gunneridae</taxon>
        <taxon>Pentapetalae</taxon>
        <taxon>rosids</taxon>
        <taxon>fabids</taxon>
        <taxon>Fabales</taxon>
        <taxon>Fabaceae</taxon>
        <taxon>Papilionoideae</taxon>
        <taxon>50 kb inversion clade</taxon>
        <taxon>dalbergioids sensu lato</taxon>
        <taxon>Dalbergieae</taxon>
        <taxon>Pterocarpus clade</taxon>
        <taxon>Arachis</taxon>
    </lineage>
</organism>
<sequence length="291" mass="32175">MLSRSAAPLQNDALRRLLFSMKPLPPPLLGDAAAAFSLGGASAASSSRSTMSASYPEDVQSSELGFTSATPSTFESVRSSGQSESMPPAQQQSQLQTQTQMQPPSLRPLSPRSDQNNEGTRSKRRRGKANDADESPNSGQSKKQGTGNTKKPVRPRSWIWEHFKKDDSGPKPRAICKWCGASYATDSHKNGTSNLKSHLLSQCRKFPKDSLDPTQKILVMQQLKKEERNGLANCLTAVSFDPDLCRQALARMIIIDELPFRFVEGDRFHYFMSVLQPKLYILGRISVVRDC</sequence>
<feature type="compositionally biased region" description="Polar residues" evidence="5">
    <location>
        <begin position="135"/>
        <end position="149"/>
    </location>
</feature>
<evidence type="ECO:0000256" key="1">
    <source>
        <dbReference type="ARBA" id="ARBA00022723"/>
    </source>
</evidence>
<evidence type="ECO:0000256" key="2">
    <source>
        <dbReference type="ARBA" id="ARBA00022771"/>
    </source>
</evidence>
<evidence type="ECO:0000256" key="4">
    <source>
        <dbReference type="PROSITE-ProRule" id="PRU00027"/>
    </source>
</evidence>
<dbReference type="SMART" id="SM00614">
    <property type="entry name" value="ZnF_BED"/>
    <property type="match status" value="1"/>
</dbReference>
<dbReference type="InterPro" id="IPR003656">
    <property type="entry name" value="Znf_BED"/>
</dbReference>
<accession>A0A445D8R4</accession>
<feature type="region of interest" description="Disordered" evidence="5">
    <location>
        <begin position="38"/>
        <end position="170"/>
    </location>
</feature>
<feature type="compositionally biased region" description="Polar residues" evidence="5">
    <location>
        <begin position="59"/>
        <end position="85"/>
    </location>
</feature>
<dbReference type="EMBL" id="SDMP01000005">
    <property type="protein sequence ID" value="RYR59551.1"/>
    <property type="molecule type" value="Genomic_DNA"/>
</dbReference>
<evidence type="ECO:0000313" key="7">
    <source>
        <dbReference type="EMBL" id="RYR59551.1"/>
    </source>
</evidence>
<evidence type="ECO:0000259" key="6">
    <source>
        <dbReference type="PROSITE" id="PS50808"/>
    </source>
</evidence>
<evidence type="ECO:0000313" key="8">
    <source>
        <dbReference type="Proteomes" id="UP000289738"/>
    </source>
</evidence>